<evidence type="ECO:0000256" key="1">
    <source>
        <dbReference type="ARBA" id="ARBA00004651"/>
    </source>
</evidence>
<evidence type="ECO:0000256" key="8">
    <source>
        <dbReference type="ARBA" id="ARBA00023170"/>
    </source>
</evidence>
<proteinExistence type="inferred from homology"/>
<evidence type="ECO:0000256" key="6">
    <source>
        <dbReference type="ARBA" id="ARBA00023136"/>
    </source>
</evidence>
<dbReference type="PROSITE" id="PS50262">
    <property type="entry name" value="G_PROTEIN_RECEP_F1_2"/>
    <property type="match status" value="1"/>
</dbReference>
<dbReference type="SUPFAM" id="SSF81321">
    <property type="entry name" value="Family A G protein-coupled receptor-like"/>
    <property type="match status" value="1"/>
</dbReference>
<dbReference type="Proteomes" id="UP000275846">
    <property type="component" value="Unassembled WGS sequence"/>
</dbReference>
<dbReference type="WBParaSite" id="SSLN_0000537901-mRNA-1">
    <property type="protein sequence ID" value="SSLN_0000537901-mRNA-1"/>
    <property type="gene ID" value="SSLN_0000537901"/>
</dbReference>
<feature type="transmembrane region" description="Helical" evidence="12">
    <location>
        <begin position="218"/>
        <end position="239"/>
    </location>
</feature>
<gene>
    <name evidence="14" type="primary">GALR2</name>
    <name evidence="15" type="ORF">SSLN_LOCUS5216</name>
    <name evidence="14" type="ORF">TR106951</name>
</gene>
<dbReference type="InterPro" id="IPR017452">
    <property type="entry name" value="GPCR_Rhodpsn_7TM"/>
</dbReference>
<dbReference type="EMBL" id="GEEE01023662">
    <property type="protein sequence ID" value="JAP39563.1"/>
    <property type="molecule type" value="Transcribed_RNA"/>
</dbReference>
<dbReference type="PANTHER" id="PTHR45695">
    <property type="entry name" value="LEUCOKININ RECEPTOR-RELATED"/>
    <property type="match status" value="1"/>
</dbReference>
<reference evidence="14" key="1">
    <citation type="submission" date="2016-01" db="EMBL/GenBank/DDBJ databases">
        <title>Reference transcriptome for the parasite Schistocephalus solidus: insights into the molecular evolution of parasitism.</title>
        <authorList>
            <person name="Hebert F.O."/>
            <person name="Grambauer S."/>
            <person name="Barber I."/>
            <person name="Landry C.R."/>
            <person name="Aubin-Horth N."/>
        </authorList>
    </citation>
    <scope>NUCLEOTIDE SEQUENCE</scope>
</reference>
<evidence type="ECO:0000256" key="11">
    <source>
        <dbReference type="RuleBase" id="RU000688"/>
    </source>
</evidence>
<keyword evidence="5 11" id="KW-0297">G-protein coupled receptor</keyword>
<evidence type="ECO:0000313" key="16">
    <source>
        <dbReference type="Proteomes" id="UP000275846"/>
    </source>
</evidence>
<accession>A0A0X3NJE1</accession>
<dbReference type="PRINTS" id="PR00237">
    <property type="entry name" value="GPCRRHODOPSN"/>
</dbReference>
<protein>
    <submittedName>
        <fullName evidence="14 17">Galanin receptor type 2</fullName>
    </submittedName>
</protein>
<feature type="transmembrane region" description="Helical" evidence="12">
    <location>
        <begin position="159"/>
        <end position="183"/>
    </location>
</feature>
<sequence>MKNSSNTTFHRSDNITSTLLEHEAILEEFKSYFNTLGYIPNKRVILALYCLIFLCGTLLNVLLLLTITRVRNPKSTSNRRMLMMHVLCDLALVWFGVPYTAYTVVYKNWQLGSVMCHLASFLIYFIVALTNFLLVSICLNRSIAIARSGRRAAETDYDVNCRVSALLFLAVTLAILIALPSAIVSKVVKLVVDPRIAMFSPKVCTESWSSKAKMAYDLVLIISIYLIPLFVICLSQHIVTQQLRRSHQLLSLMGHTMSAKWRRRRQRLIRLCVLMATLFVLSWFPNHLCNLLTKILDVRGNIAEVLQDYSLCLAMSNTVSGPLLIIFSCSAYLRFIKRLLAKMNVGKLPEPAEATEAKFSSSFGPVSPTPLD</sequence>
<dbReference type="Gene3D" id="1.20.1070.10">
    <property type="entry name" value="Rhodopsin 7-helix transmembrane proteins"/>
    <property type="match status" value="1"/>
</dbReference>
<keyword evidence="2" id="KW-1003">Cell membrane</keyword>
<keyword evidence="4 12" id="KW-1133">Transmembrane helix</keyword>
<evidence type="ECO:0000256" key="5">
    <source>
        <dbReference type="ARBA" id="ARBA00023040"/>
    </source>
</evidence>
<keyword evidence="16" id="KW-1185">Reference proteome</keyword>
<dbReference type="Pfam" id="PF00001">
    <property type="entry name" value="7tm_1"/>
    <property type="match status" value="1"/>
</dbReference>
<dbReference type="CDD" id="cd00637">
    <property type="entry name" value="7tm_classA_rhodopsin-like"/>
    <property type="match status" value="1"/>
</dbReference>
<evidence type="ECO:0000256" key="9">
    <source>
        <dbReference type="ARBA" id="ARBA00023180"/>
    </source>
</evidence>
<feature type="transmembrane region" description="Helical" evidence="12">
    <location>
        <begin position="118"/>
        <end position="139"/>
    </location>
</feature>
<dbReference type="STRING" id="70667.A0A0X3NJE1"/>
<keyword evidence="7" id="KW-1015">Disulfide bond</keyword>
<evidence type="ECO:0000259" key="13">
    <source>
        <dbReference type="PROSITE" id="PS50262"/>
    </source>
</evidence>
<evidence type="ECO:0000256" key="12">
    <source>
        <dbReference type="SAM" id="Phobius"/>
    </source>
</evidence>
<dbReference type="EMBL" id="UYSU01033165">
    <property type="protein sequence ID" value="VDL91601.1"/>
    <property type="molecule type" value="Genomic_DNA"/>
</dbReference>
<evidence type="ECO:0000256" key="2">
    <source>
        <dbReference type="ARBA" id="ARBA00022475"/>
    </source>
</evidence>
<comment type="similarity">
    <text evidence="11">Belongs to the G-protein coupled receptor 1 family.</text>
</comment>
<reference evidence="15 16" key="3">
    <citation type="submission" date="2018-11" db="EMBL/GenBank/DDBJ databases">
        <authorList>
            <consortium name="Pathogen Informatics"/>
        </authorList>
    </citation>
    <scope>NUCLEOTIDE SEQUENCE [LARGE SCALE GENOMIC DNA]</scope>
    <source>
        <strain evidence="15 16">NST_G2</strain>
    </source>
</reference>
<evidence type="ECO:0000256" key="4">
    <source>
        <dbReference type="ARBA" id="ARBA00022989"/>
    </source>
</evidence>
<keyword evidence="6 12" id="KW-0472">Membrane</keyword>
<evidence type="ECO:0000256" key="3">
    <source>
        <dbReference type="ARBA" id="ARBA00022692"/>
    </source>
</evidence>
<feature type="domain" description="G-protein coupled receptors family 1 profile" evidence="13">
    <location>
        <begin position="59"/>
        <end position="325"/>
    </location>
</feature>
<organism evidence="14">
    <name type="scientific">Schistocephalus solidus</name>
    <name type="common">Tapeworm</name>
    <dbReference type="NCBI Taxonomy" id="70667"/>
    <lineage>
        <taxon>Eukaryota</taxon>
        <taxon>Metazoa</taxon>
        <taxon>Spiralia</taxon>
        <taxon>Lophotrochozoa</taxon>
        <taxon>Platyhelminthes</taxon>
        <taxon>Cestoda</taxon>
        <taxon>Eucestoda</taxon>
        <taxon>Diphyllobothriidea</taxon>
        <taxon>Diphyllobothriidae</taxon>
        <taxon>Schistocephalus</taxon>
    </lineage>
</organism>
<evidence type="ECO:0000256" key="7">
    <source>
        <dbReference type="ARBA" id="ARBA00023157"/>
    </source>
</evidence>
<feature type="transmembrane region" description="Helical" evidence="12">
    <location>
        <begin position="44"/>
        <end position="65"/>
    </location>
</feature>
<comment type="subcellular location">
    <subcellularLocation>
        <location evidence="1">Cell membrane</location>
        <topology evidence="1">Multi-pass membrane protein</topology>
    </subcellularLocation>
</comment>
<dbReference type="GO" id="GO:0005886">
    <property type="term" value="C:plasma membrane"/>
    <property type="evidence" value="ECO:0007669"/>
    <property type="project" value="UniProtKB-SubCell"/>
</dbReference>
<keyword evidence="10 11" id="KW-0807">Transducer</keyword>
<keyword evidence="9" id="KW-0325">Glycoprotein</keyword>
<feature type="transmembrane region" description="Helical" evidence="12">
    <location>
        <begin position="268"/>
        <end position="288"/>
    </location>
</feature>
<dbReference type="GO" id="GO:0004930">
    <property type="term" value="F:G protein-coupled receptor activity"/>
    <property type="evidence" value="ECO:0007669"/>
    <property type="project" value="UniProtKB-KW"/>
</dbReference>
<evidence type="ECO:0000313" key="15">
    <source>
        <dbReference type="EMBL" id="VDL91601.1"/>
    </source>
</evidence>
<keyword evidence="8 11" id="KW-0675">Receptor</keyword>
<evidence type="ECO:0000256" key="10">
    <source>
        <dbReference type="ARBA" id="ARBA00023224"/>
    </source>
</evidence>
<feature type="transmembrane region" description="Helical" evidence="12">
    <location>
        <begin position="86"/>
        <end position="106"/>
    </location>
</feature>
<evidence type="ECO:0000313" key="17">
    <source>
        <dbReference type="WBParaSite" id="SSLN_0000537901-mRNA-1"/>
    </source>
</evidence>
<reference evidence="17" key="2">
    <citation type="submission" date="2016-06" db="UniProtKB">
        <authorList>
            <consortium name="WormBaseParasite"/>
        </authorList>
    </citation>
    <scope>IDENTIFICATION</scope>
</reference>
<feature type="transmembrane region" description="Helical" evidence="12">
    <location>
        <begin position="308"/>
        <end position="333"/>
    </location>
</feature>
<keyword evidence="3 11" id="KW-0812">Transmembrane</keyword>
<dbReference type="PANTHER" id="PTHR45695:SF23">
    <property type="entry name" value="GALANIN-LIKE G-PROTEIN COUPLED RECEPTOR NPR-9"/>
    <property type="match status" value="1"/>
</dbReference>
<dbReference type="OrthoDB" id="10037617at2759"/>
<name>A0A0X3NJE1_SCHSO</name>
<dbReference type="InterPro" id="IPR000276">
    <property type="entry name" value="GPCR_Rhodpsn"/>
</dbReference>
<dbReference type="PROSITE" id="PS00237">
    <property type="entry name" value="G_PROTEIN_RECEP_F1_1"/>
    <property type="match status" value="1"/>
</dbReference>
<dbReference type="AlphaFoldDB" id="A0A0X3NJE1"/>
<evidence type="ECO:0000313" key="14">
    <source>
        <dbReference type="EMBL" id="JAP39563.1"/>
    </source>
</evidence>